<dbReference type="NCBIfam" id="NF001126">
    <property type="entry name" value="PRK00139.1-4"/>
    <property type="match status" value="1"/>
</dbReference>
<evidence type="ECO:0000259" key="11">
    <source>
        <dbReference type="Pfam" id="PF08245"/>
    </source>
</evidence>
<evidence type="ECO:0000256" key="8">
    <source>
        <dbReference type="RuleBase" id="RU004135"/>
    </source>
</evidence>
<feature type="binding site" evidence="7">
    <location>
        <position position="26"/>
    </location>
    <ligand>
        <name>UDP-N-acetyl-alpha-D-muramoyl-L-alanyl-D-glutamate</name>
        <dbReference type="ChEBI" id="CHEBI:83900"/>
    </ligand>
</feature>
<comment type="function">
    <text evidence="7">Catalyzes the addition of meso-diaminopimelic acid to the nucleotide precursor UDP-N-acetylmuramoyl-L-alanyl-D-glutamate (UMAG) in the biosynthesis of bacterial cell-wall peptidoglycan.</text>
</comment>
<keyword evidence="7" id="KW-0963">Cytoplasm</keyword>
<comment type="catalytic activity">
    <reaction evidence="7">
        <text>UDP-N-acetyl-alpha-D-muramoyl-L-alanyl-D-glutamate + meso-2,6-diaminopimelate + ATP = UDP-N-acetyl-alpha-D-muramoyl-L-alanyl-gamma-D-glutamyl-meso-2,6-diaminopimelate + ADP + phosphate + H(+)</text>
        <dbReference type="Rhea" id="RHEA:23676"/>
        <dbReference type="ChEBI" id="CHEBI:15378"/>
        <dbReference type="ChEBI" id="CHEBI:30616"/>
        <dbReference type="ChEBI" id="CHEBI:43474"/>
        <dbReference type="ChEBI" id="CHEBI:57791"/>
        <dbReference type="ChEBI" id="CHEBI:83900"/>
        <dbReference type="ChEBI" id="CHEBI:83905"/>
        <dbReference type="ChEBI" id="CHEBI:456216"/>
        <dbReference type="EC" id="6.3.2.13"/>
    </reaction>
</comment>
<keyword evidence="4 7" id="KW-0573">Peptidoglycan synthesis</keyword>
<evidence type="ECO:0000256" key="6">
    <source>
        <dbReference type="ARBA" id="ARBA00023316"/>
    </source>
</evidence>
<dbReference type="GO" id="GO:0008765">
    <property type="term" value="F:UDP-N-acetylmuramoylalanyl-D-glutamate-2,6-diaminopimelate ligase activity"/>
    <property type="evidence" value="ECO:0007669"/>
    <property type="project" value="UniProtKB-EC"/>
</dbReference>
<feature type="domain" description="Mur ligase N-terminal catalytic" evidence="9">
    <location>
        <begin position="24"/>
        <end position="66"/>
    </location>
</feature>
<feature type="modified residue" description="N6-carboxylysine" evidence="7">
    <location>
        <position position="223"/>
    </location>
</feature>
<organism evidence="12 13">
    <name type="scientific">Janthinobacterium fluminis</name>
    <dbReference type="NCBI Taxonomy" id="2987524"/>
    <lineage>
        <taxon>Bacteria</taxon>
        <taxon>Pseudomonadati</taxon>
        <taxon>Pseudomonadota</taxon>
        <taxon>Betaproteobacteria</taxon>
        <taxon>Burkholderiales</taxon>
        <taxon>Oxalobacteraceae</taxon>
        <taxon>Janthinobacterium</taxon>
    </lineage>
</organism>
<comment type="subcellular location">
    <subcellularLocation>
        <location evidence="7 8">Cytoplasm</location>
    </subcellularLocation>
</comment>
<evidence type="ECO:0000259" key="10">
    <source>
        <dbReference type="Pfam" id="PF02875"/>
    </source>
</evidence>
<name>A0ABT5K4P1_9BURK</name>
<dbReference type="PANTHER" id="PTHR23135:SF4">
    <property type="entry name" value="UDP-N-ACETYLMURAMOYL-L-ALANYL-D-GLUTAMATE--2,6-DIAMINOPIMELATE LIGASE MURE HOMOLOG, CHLOROPLASTIC"/>
    <property type="match status" value="1"/>
</dbReference>
<keyword evidence="7" id="KW-0067">ATP-binding</keyword>
<evidence type="ECO:0000256" key="1">
    <source>
        <dbReference type="ARBA" id="ARBA00005898"/>
    </source>
</evidence>
<feature type="binding site" evidence="7">
    <location>
        <begin position="156"/>
        <end position="157"/>
    </location>
    <ligand>
        <name>UDP-N-acetyl-alpha-D-muramoyl-L-alanyl-D-glutamate</name>
        <dbReference type="ChEBI" id="CHEBI:83900"/>
    </ligand>
</feature>
<evidence type="ECO:0000259" key="9">
    <source>
        <dbReference type="Pfam" id="PF01225"/>
    </source>
</evidence>
<keyword evidence="2 7" id="KW-0132">Cell division</keyword>
<evidence type="ECO:0000313" key="12">
    <source>
        <dbReference type="EMBL" id="MDC8759824.1"/>
    </source>
</evidence>
<comment type="PTM">
    <text evidence="7">Carboxylation is probably crucial for Mg(2+) binding and, consequently, for the gamma-phosphate positioning of ATP.</text>
</comment>
<feature type="domain" description="Mur ligase central" evidence="11">
    <location>
        <begin position="107"/>
        <end position="325"/>
    </location>
</feature>
<dbReference type="Pfam" id="PF08245">
    <property type="entry name" value="Mur_ligase_M"/>
    <property type="match status" value="1"/>
</dbReference>
<dbReference type="Pfam" id="PF02875">
    <property type="entry name" value="Mur_ligase_C"/>
    <property type="match status" value="1"/>
</dbReference>
<protein>
    <recommendedName>
        <fullName evidence="7">UDP-N-acetylmuramoyl-L-alanyl-D-glutamate--2,6-diaminopimelate ligase</fullName>
        <ecNumber evidence="7">6.3.2.13</ecNumber>
    </recommendedName>
    <alternativeName>
        <fullName evidence="7">Meso-A2pm-adding enzyme</fullName>
    </alternativeName>
    <alternativeName>
        <fullName evidence="7">Meso-diaminopimelate-adding enzyme</fullName>
    </alternativeName>
    <alternativeName>
        <fullName evidence="7">UDP-MurNAc-L-Ala-D-Glu:meso-diaminopimelate ligase</fullName>
    </alternativeName>
    <alternativeName>
        <fullName evidence="7">UDP-MurNAc-tripeptide synthetase</fullName>
    </alternativeName>
    <alternativeName>
        <fullName evidence="7">UDP-N-acetylmuramyl-tripeptide synthetase</fullName>
    </alternativeName>
</protein>
<dbReference type="InterPro" id="IPR035911">
    <property type="entry name" value="MurE/MurF_N"/>
</dbReference>
<feature type="binding site" evidence="7">
    <location>
        <position position="183"/>
    </location>
    <ligand>
        <name>UDP-N-acetyl-alpha-D-muramoyl-L-alanyl-D-glutamate</name>
        <dbReference type="ChEBI" id="CHEBI:83900"/>
    </ligand>
</feature>
<feature type="binding site" evidence="7">
    <location>
        <position position="400"/>
    </location>
    <ligand>
        <name>meso-2,6-diaminopimelate</name>
        <dbReference type="ChEBI" id="CHEBI:57791"/>
    </ligand>
</feature>
<dbReference type="EMBL" id="JAQQXR010000008">
    <property type="protein sequence ID" value="MDC8759824.1"/>
    <property type="molecule type" value="Genomic_DNA"/>
</dbReference>
<dbReference type="HAMAP" id="MF_00208">
    <property type="entry name" value="MurE"/>
    <property type="match status" value="1"/>
</dbReference>
<comment type="caution">
    <text evidence="7">Lacks conserved residue(s) required for the propagation of feature annotation.</text>
</comment>
<dbReference type="SUPFAM" id="SSF63418">
    <property type="entry name" value="MurE/MurF N-terminal domain"/>
    <property type="match status" value="1"/>
</dbReference>
<dbReference type="InterPro" id="IPR036615">
    <property type="entry name" value="Mur_ligase_C_dom_sf"/>
</dbReference>
<keyword evidence="7" id="KW-0547">Nucleotide-binding</keyword>
<dbReference type="InterPro" id="IPR013221">
    <property type="entry name" value="Mur_ligase_cen"/>
</dbReference>
<sequence>MSDMTIPEISLWIAQAAPQGQLASDSRRIQGGDVFFAYPGEAGDGRAFIAAAIAQGAAAVVYDPRDCAWDAAWAVPHLAVADLKRRAGPIAHARYGMPDAAMFSVAVTGTNGKTSSAVWLGQALARVGLPTAVVGTLGVGLSKPRGDIDFDVTGYTTPDAVLLARKLAEMRDAGAAAVAIEASSIGLQQGRTAGMHFDVALFTNLTRDHLDYHGDMAAYEEAKNILFDWPGLKTAVLNLDDAMGARLARRLRGKLAGDLPLIGYTLRDAAAQPDLDGVTMLRASQFRSRNAGTDFHLDCQFGSALVKTRLVGHFNISNALGVMGALLARGVGLRAAIEAVEALTPAPGRMQQVGGQDAPMVVVDYAHTPDALEKTLSALRQVAQERGGQLWCVFGCGGDRDPGKRPQMGAIAQMADHVVVTSDNPRSEEPHSIIEQIVAGMDPRHPTSLTQTIENRAGAILSAVKNAAKADVILLAGKGHEAYQEIKGKKLSFSDTDHAQLALSARLTMMRTN</sequence>
<feature type="short sequence motif" description="Meso-diaminopimelate recognition motif" evidence="7">
    <location>
        <begin position="423"/>
        <end position="426"/>
    </location>
</feature>
<evidence type="ECO:0000256" key="7">
    <source>
        <dbReference type="HAMAP-Rule" id="MF_00208"/>
    </source>
</evidence>
<dbReference type="Pfam" id="PF01225">
    <property type="entry name" value="Mur_ligase"/>
    <property type="match status" value="1"/>
</dbReference>
<reference evidence="12 13" key="1">
    <citation type="submission" date="2022-10" db="EMBL/GenBank/DDBJ databases">
        <title>Janthinobacterium sp. hw3 Genome sequencing.</title>
        <authorList>
            <person name="Park S."/>
        </authorList>
    </citation>
    <scope>NUCLEOTIDE SEQUENCE [LARGE SCALE GENOMIC DNA]</scope>
    <source>
        <strain evidence="13">hw3</strain>
    </source>
</reference>
<dbReference type="Gene3D" id="3.40.1390.10">
    <property type="entry name" value="MurE/MurF, N-terminal domain"/>
    <property type="match status" value="1"/>
</dbReference>
<dbReference type="InterPro" id="IPR036565">
    <property type="entry name" value="Mur-like_cat_sf"/>
</dbReference>
<comment type="cofactor">
    <cofactor evidence="7">
        <name>Mg(2+)</name>
        <dbReference type="ChEBI" id="CHEBI:18420"/>
    </cofactor>
</comment>
<comment type="pathway">
    <text evidence="7 8">Cell wall biogenesis; peptidoglycan biosynthesis.</text>
</comment>
<dbReference type="Gene3D" id="3.90.190.20">
    <property type="entry name" value="Mur ligase, C-terminal domain"/>
    <property type="match status" value="1"/>
</dbReference>
<dbReference type="Gene3D" id="3.40.1190.10">
    <property type="entry name" value="Mur-like, catalytic domain"/>
    <property type="match status" value="1"/>
</dbReference>
<evidence type="ECO:0000256" key="4">
    <source>
        <dbReference type="ARBA" id="ARBA00022984"/>
    </source>
</evidence>
<feature type="binding site" evidence="7">
    <location>
        <position position="481"/>
    </location>
    <ligand>
        <name>meso-2,6-diaminopimelate</name>
        <dbReference type="ChEBI" id="CHEBI:57791"/>
    </ligand>
</feature>
<keyword evidence="13" id="KW-1185">Reference proteome</keyword>
<comment type="similarity">
    <text evidence="1 7">Belongs to the MurCDEF family. MurE subfamily.</text>
</comment>
<dbReference type="InterPro" id="IPR005761">
    <property type="entry name" value="UDP-N-AcMur-Glu-dNH2Pim_ligase"/>
</dbReference>
<dbReference type="RefSeq" id="WP_273673222.1">
    <property type="nucleotide sequence ID" value="NZ_JAQQXR010000008.1"/>
</dbReference>
<keyword evidence="5 7" id="KW-0131">Cell cycle</keyword>
<feature type="binding site" evidence="7">
    <location>
        <position position="191"/>
    </location>
    <ligand>
        <name>UDP-N-acetyl-alpha-D-muramoyl-L-alanyl-D-glutamate</name>
        <dbReference type="ChEBI" id="CHEBI:83900"/>
    </ligand>
</feature>
<dbReference type="SUPFAM" id="SSF53623">
    <property type="entry name" value="MurD-like peptide ligases, catalytic domain"/>
    <property type="match status" value="1"/>
</dbReference>
<dbReference type="Proteomes" id="UP001221208">
    <property type="component" value="Unassembled WGS sequence"/>
</dbReference>
<feature type="binding site" evidence="7">
    <location>
        <position position="189"/>
    </location>
    <ligand>
        <name>UDP-N-acetyl-alpha-D-muramoyl-L-alanyl-D-glutamate</name>
        <dbReference type="ChEBI" id="CHEBI:83900"/>
    </ligand>
</feature>
<evidence type="ECO:0000313" key="13">
    <source>
        <dbReference type="Proteomes" id="UP001221208"/>
    </source>
</evidence>
<dbReference type="SUPFAM" id="SSF53244">
    <property type="entry name" value="MurD-like peptide ligases, peptide-binding domain"/>
    <property type="match status" value="1"/>
</dbReference>
<feature type="binding site" evidence="7">
    <location>
        <position position="477"/>
    </location>
    <ligand>
        <name>meso-2,6-diaminopimelate</name>
        <dbReference type="ChEBI" id="CHEBI:57791"/>
    </ligand>
</feature>
<feature type="domain" description="Mur ligase C-terminal" evidence="10">
    <location>
        <begin position="348"/>
        <end position="479"/>
    </location>
</feature>
<dbReference type="NCBIfam" id="TIGR01085">
    <property type="entry name" value="murE"/>
    <property type="match status" value="1"/>
</dbReference>
<keyword evidence="3 7" id="KW-0133">Cell shape</keyword>
<accession>A0ABT5K4P1</accession>
<proteinExistence type="inferred from homology"/>
<gene>
    <name evidence="7" type="primary">murE</name>
    <name evidence="12" type="ORF">OIK44_19750</name>
</gene>
<evidence type="ECO:0000256" key="2">
    <source>
        <dbReference type="ARBA" id="ARBA00022618"/>
    </source>
</evidence>
<keyword evidence="7 12" id="KW-0436">Ligase</keyword>
<evidence type="ECO:0000256" key="3">
    <source>
        <dbReference type="ARBA" id="ARBA00022960"/>
    </source>
</evidence>
<dbReference type="PANTHER" id="PTHR23135">
    <property type="entry name" value="MUR LIGASE FAMILY MEMBER"/>
    <property type="match status" value="1"/>
</dbReference>
<keyword evidence="7" id="KW-0460">Magnesium</keyword>
<comment type="caution">
    <text evidence="12">The sequence shown here is derived from an EMBL/GenBank/DDBJ whole genome shotgun (WGS) entry which is preliminary data.</text>
</comment>
<dbReference type="EC" id="6.3.2.13" evidence="7"/>
<keyword evidence="6 7" id="KW-0961">Cell wall biogenesis/degradation</keyword>
<feature type="binding site" evidence="7">
    <location>
        <begin position="109"/>
        <end position="115"/>
    </location>
    <ligand>
        <name>ATP</name>
        <dbReference type="ChEBI" id="CHEBI:30616"/>
    </ligand>
</feature>
<feature type="binding site" evidence="7">
    <location>
        <begin position="423"/>
        <end position="426"/>
    </location>
    <ligand>
        <name>meso-2,6-diaminopimelate</name>
        <dbReference type="ChEBI" id="CHEBI:57791"/>
    </ligand>
</feature>
<dbReference type="InterPro" id="IPR004101">
    <property type="entry name" value="Mur_ligase_C"/>
</dbReference>
<dbReference type="InterPro" id="IPR000713">
    <property type="entry name" value="Mur_ligase_N"/>
</dbReference>
<evidence type="ECO:0000256" key="5">
    <source>
        <dbReference type="ARBA" id="ARBA00023306"/>
    </source>
</evidence>